<evidence type="ECO:0000313" key="8">
    <source>
        <dbReference type="EMBL" id="KAK2157725.1"/>
    </source>
</evidence>
<feature type="compositionally biased region" description="Acidic residues" evidence="6">
    <location>
        <begin position="136"/>
        <end position="173"/>
    </location>
</feature>
<dbReference type="FunFam" id="3.10.50.40:FF:000006">
    <property type="entry name" value="Peptidyl-prolyl cis-trans isomerase"/>
    <property type="match status" value="1"/>
</dbReference>
<keyword evidence="9" id="KW-1185">Reference proteome</keyword>
<feature type="compositionally biased region" description="Polar residues" evidence="6">
    <location>
        <begin position="244"/>
        <end position="256"/>
    </location>
</feature>
<dbReference type="Proteomes" id="UP001209878">
    <property type="component" value="Unassembled WGS sequence"/>
</dbReference>
<proteinExistence type="inferred from homology"/>
<comment type="similarity">
    <text evidence="4">Belongs to the FKBP-type PPIase family.</text>
</comment>
<dbReference type="PANTHER" id="PTHR43811:SF19">
    <property type="entry name" value="39 KDA FK506-BINDING NUCLEAR PROTEIN"/>
    <property type="match status" value="1"/>
</dbReference>
<dbReference type="InterPro" id="IPR001179">
    <property type="entry name" value="PPIase_FKBP_dom"/>
</dbReference>
<dbReference type="EMBL" id="JAODUO010001854">
    <property type="protein sequence ID" value="KAK2157725.1"/>
    <property type="molecule type" value="Genomic_DNA"/>
</dbReference>
<evidence type="ECO:0000259" key="7">
    <source>
        <dbReference type="PROSITE" id="PS50059"/>
    </source>
</evidence>
<dbReference type="InterPro" id="IPR023566">
    <property type="entry name" value="PPIase_Fpr3/Fpr4-like"/>
</dbReference>
<evidence type="ECO:0000313" key="9">
    <source>
        <dbReference type="Proteomes" id="UP001209878"/>
    </source>
</evidence>
<dbReference type="SUPFAM" id="SSF54534">
    <property type="entry name" value="FKBP-like"/>
    <property type="match status" value="1"/>
</dbReference>
<reference evidence="8" key="1">
    <citation type="journal article" date="2023" name="Mol. Biol. Evol.">
        <title>Third-Generation Sequencing Reveals the Adaptive Role of the Epigenome in Three Deep-Sea Polychaetes.</title>
        <authorList>
            <person name="Perez M."/>
            <person name="Aroh O."/>
            <person name="Sun Y."/>
            <person name="Lan Y."/>
            <person name="Juniper S.K."/>
            <person name="Young C.R."/>
            <person name="Angers B."/>
            <person name="Qian P.Y."/>
        </authorList>
    </citation>
    <scope>NUCLEOTIDE SEQUENCE</scope>
    <source>
        <strain evidence="8">R07B-5</strain>
    </source>
</reference>
<accession>A0AAD9JT38</accession>
<evidence type="ECO:0000256" key="1">
    <source>
        <dbReference type="ARBA" id="ARBA00000971"/>
    </source>
</evidence>
<feature type="region of interest" description="Disordered" evidence="6">
    <location>
        <begin position="95"/>
        <end position="267"/>
    </location>
</feature>
<dbReference type="PANTHER" id="PTHR43811">
    <property type="entry name" value="FKBP-TYPE PEPTIDYL-PROLYL CIS-TRANS ISOMERASE FKPA"/>
    <property type="match status" value="1"/>
</dbReference>
<protein>
    <recommendedName>
        <fullName evidence="4">FK506-binding protein</fullName>
        <ecNumber evidence="4">5.2.1.8</ecNumber>
    </recommendedName>
</protein>
<dbReference type="EC" id="5.2.1.8" evidence="4"/>
<name>A0AAD9JT38_RIDPI</name>
<dbReference type="GO" id="GO:0000785">
    <property type="term" value="C:chromatin"/>
    <property type="evidence" value="ECO:0007669"/>
    <property type="project" value="TreeGrafter"/>
</dbReference>
<organism evidence="8 9">
    <name type="scientific">Ridgeia piscesae</name>
    <name type="common">Tubeworm</name>
    <dbReference type="NCBI Taxonomy" id="27915"/>
    <lineage>
        <taxon>Eukaryota</taxon>
        <taxon>Metazoa</taxon>
        <taxon>Spiralia</taxon>
        <taxon>Lophotrochozoa</taxon>
        <taxon>Annelida</taxon>
        <taxon>Polychaeta</taxon>
        <taxon>Sedentaria</taxon>
        <taxon>Canalipalpata</taxon>
        <taxon>Sabellida</taxon>
        <taxon>Siboglinidae</taxon>
        <taxon>Ridgeia</taxon>
    </lineage>
</organism>
<dbReference type="InterPro" id="IPR046357">
    <property type="entry name" value="PPIase_dom_sf"/>
</dbReference>
<dbReference type="Pfam" id="PF17800">
    <property type="entry name" value="NPL"/>
    <property type="match status" value="1"/>
</dbReference>
<comment type="caution">
    <text evidence="8">The sequence shown here is derived from an EMBL/GenBank/DDBJ whole genome shotgun (WGS) entry which is preliminary data.</text>
</comment>
<dbReference type="GO" id="GO:0005730">
    <property type="term" value="C:nucleolus"/>
    <property type="evidence" value="ECO:0007669"/>
    <property type="project" value="TreeGrafter"/>
</dbReference>
<dbReference type="Pfam" id="PF00254">
    <property type="entry name" value="FKBP_C"/>
    <property type="match status" value="1"/>
</dbReference>
<keyword evidence="2 4" id="KW-0697">Rotamase</keyword>
<dbReference type="Gene3D" id="2.60.120.340">
    <property type="entry name" value="Nucleoplasmin core domain"/>
    <property type="match status" value="1"/>
</dbReference>
<dbReference type="InterPro" id="IPR041232">
    <property type="entry name" value="NPL"/>
</dbReference>
<dbReference type="Gene3D" id="3.10.50.40">
    <property type="match status" value="1"/>
</dbReference>
<evidence type="ECO:0000256" key="3">
    <source>
        <dbReference type="ARBA" id="ARBA00023235"/>
    </source>
</evidence>
<feature type="domain" description="PPIase FKBP-type" evidence="7">
    <location>
        <begin position="286"/>
        <end position="373"/>
    </location>
</feature>
<feature type="compositionally biased region" description="Polar residues" evidence="6">
    <location>
        <begin position="224"/>
        <end position="236"/>
    </location>
</feature>
<dbReference type="AlphaFoldDB" id="A0AAD9JT38"/>
<evidence type="ECO:0000256" key="6">
    <source>
        <dbReference type="SAM" id="MobiDB-lite"/>
    </source>
</evidence>
<dbReference type="GO" id="GO:0003755">
    <property type="term" value="F:peptidyl-prolyl cis-trans isomerase activity"/>
    <property type="evidence" value="ECO:0007669"/>
    <property type="project" value="UniProtKB-KW"/>
</dbReference>
<dbReference type="PROSITE" id="PS50059">
    <property type="entry name" value="FKBP_PPIASE"/>
    <property type="match status" value="1"/>
</dbReference>
<evidence type="ECO:0000256" key="5">
    <source>
        <dbReference type="PROSITE-ProRule" id="PRU00277"/>
    </source>
</evidence>
<comment type="catalytic activity">
    <reaction evidence="1 4 5">
        <text>[protein]-peptidylproline (omega=180) = [protein]-peptidylproline (omega=0)</text>
        <dbReference type="Rhea" id="RHEA:16237"/>
        <dbReference type="Rhea" id="RHEA-COMP:10747"/>
        <dbReference type="Rhea" id="RHEA-COMP:10748"/>
        <dbReference type="ChEBI" id="CHEBI:83833"/>
        <dbReference type="ChEBI" id="CHEBI:83834"/>
        <dbReference type="EC" id="5.2.1.8"/>
    </reaction>
</comment>
<feature type="compositionally biased region" description="Basic and acidic residues" evidence="6">
    <location>
        <begin position="114"/>
        <end position="126"/>
    </location>
</feature>
<sequence>MQYTQTVEHAFHVSMAAVEPEMDKEKLRQNRFVSLMLRHNKAEFLVCTLEHNRVLQQPLELNFCQGEHVSFYLNGSGVIHLTGYLLDDDDNNDELSDISSTVGSLEEEDVEQELTGKRKKEGEKLGSNKRAKVQLDDEDEDSDEDEDEEENHVNIYEDEEDEDEEEADDDGEEIKDIATRIDFGTDSSAEEDANDTDSSRKKKKKEKDIPKNKSKNKLVEAPNKSLQKVQTPSSTGKKAKKQDSSTSSVKQPTPSGSAEKPKKRVLEGSVVAEDMKLGHGPEAKTGKMVHVYYVGRIHSTGKLFDSTVGSRPFKFRLGKSEVIKGWDIGLCGMKVGGKRKLIIPPRMGYGSQRIGPIPPNSTLSFEVELKAVS</sequence>
<gene>
    <name evidence="8" type="ORF">NP493_1857g00011</name>
</gene>
<keyword evidence="3 4" id="KW-0413">Isomerase</keyword>
<evidence type="ECO:0000256" key="4">
    <source>
        <dbReference type="PIRNR" id="PIRNR001473"/>
    </source>
</evidence>
<evidence type="ECO:0000256" key="2">
    <source>
        <dbReference type="ARBA" id="ARBA00023110"/>
    </source>
</evidence>
<dbReference type="PIRSF" id="PIRSF001473">
    <property type="entry name" value="FK506-bp_FPR3"/>
    <property type="match status" value="1"/>
</dbReference>